<dbReference type="InterPro" id="IPR000172">
    <property type="entry name" value="GMC_OxRdtase_N"/>
</dbReference>
<evidence type="ECO:0000259" key="5">
    <source>
        <dbReference type="PROSITE" id="PS51379"/>
    </source>
</evidence>
<protein>
    <submittedName>
        <fullName evidence="6">GMC family oxidoreductase</fullName>
    </submittedName>
</protein>
<sequence length="534" mass="56505">MNLTGMKTHAESDVVDAVIIGTGAGGAPILAALAARGQSVVALEAGPNFEPEQHTPDESEAVEINWMAERLSGGDDPTTFGQNNSGRGVGGSTLHWGAFTPRPQETDLRLKRDSGRGEDWPVDVAELTRYIERAERDIGVSGPADYPWDAGRRYDYPPTRRNASSDMMMSGCSALGIRATDAPAAVLTRDRDQPNAGPRQACVSCGACHQGCRTSAKASMDTTYLPVAVASGAEIRAEAMVHTIETDASGRVVAVVYRQHGVDHRQRCANVFLCAGGIETPRLLLHTGLANSSGQVGRNFMAHGATQVWGTFDTEMRGYRGYPSSIISEDMVRPADADFAGGYLMQSLGVMPLTYATSLTRGGGLWGRGLMDALDDYAFVAGVGINAECLPYDGNRLELAEETDEFGIPKARILFSAGENEKALDEHAIATMTAIVEAAGATSTRVLTRTAHTVGTARMGVDPGSSVVDPDGRSHDIPNLWICDNSIFPSSLIANPALTIMALALRTADRFLAAGPSSMSIPSSLSAESDRVGA</sequence>
<proteinExistence type="inferred from homology"/>
<evidence type="ECO:0000313" key="6">
    <source>
        <dbReference type="EMBL" id="MCS5713480.1"/>
    </source>
</evidence>
<dbReference type="InterPro" id="IPR036188">
    <property type="entry name" value="FAD/NAD-bd_sf"/>
</dbReference>
<organism evidence="6 7">
    <name type="scientific">Herbiconiux gentiana</name>
    <dbReference type="NCBI Taxonomy" id="2970912"/>
    <lineage>
        <taxon>Bacteria</taxon>
        <taxon>Bacillati</taxon>
        <taxon>Actinomycetota</taxon>
        <taxon>Actinomycetes</taxon>
        <taxon>Micrococcales</taxon>
        <taxon>Microbacteriaceae</taxon>
        <taxon>Herbiconiux</taxon>
    </lineage>
</organism>
<evidence type="ECO:0000256" key="2">
    <source>
        <dbReference type="ARBA" id="ARBA00022630"/>
    </source>
</evidence>
<dbReference type="PANTHER" id="PTHR46056">
    <property type="entry name" value="LONG-CHAIN-ALCOHOL OXIDASE"/>
    <property type="match status" value="1"/>
</dbReference>
<dbReference type="InterPro" id="IPR017896">
    <property type="entry name" value="4Fe4S_Fe-S-bd"/>
</dbReference>
<dbReference type="Pfam" id="PF05199">
    <property type="entry name" value="GMC_oxred_C"/>
    <property type="match status" value="1"/>
</dbReference>
<dbReference type="Pfam" id="PF00732">
    <property type="entry name" value="GMC_oxred_N"/>
    <property type="match status" value="1"/>
</dbReference>
<keyword evidence="7" id="KW-1185">Reference proteome</keyword>
<evidence type="ECO:0000256" key="1">
    <source>
        <dbReference type="ARBA" id="ARBA00010790"/>
    </source>
</evidence>
<evidence type="ECO:0000313" key="7">
    <source>
        <dbReference type="Proteomes" id="UP001165580"/>
    </source>
</evidence>
<keyword evidence="3" id="KW-0274">FAD</keyword>
<comment type="caution">
    <text evidence="6">The sequence shown here is derived from an EMBL/GenBank/DDBJ whole genome shotgun (WGS) entry which is preliminary data.</text>
</comment>
<keyword evidence="2" id="KW-0285">Flavoprotein</keyword>
<accession>A0ABT2GBD1</accession>
<dbReference type="SUPFAM" id="SSF54373">
    <property type="entry name" value="FAD-linked reductases, C-terminal domain"/>
    <property type="match status" value="1"/>
</dbReference>
<keyword evidence="4" id="KW-0560">Oxidoreductase</keyword>
<dbReference type="Proteomes" id="UP001165580">
    <property type="component" value="Unassembled WGS sequence"/>
</dbReference>
<evidence type="ECO:0000256" key="3">
    <source>
        <dbReference type="ARBA" id="ARBA00022827"/>
    </source>
</evidence>
<dbReference type="EMBL" id="JANTEZ010000001">
    <property type="protein sequence ID" value="MCS5713480.1"/>
    <property type="molecule type" value="Genomic_DNA"/>
</dbReference>
<dbReference type="PROSITE" id="PS51379">
    <property type="entry name" value="4FE4S_FER_2"/>
    <property type="match status" value="1"/>
</dbReference>
<dbReference type="Gene3D" id="3.50.50.60">
    <property type="entry name" value="FAD/NAD(P)-binding domain"/>
    <property type="match status" value="2"/>
</dbReference>
<feature type="domain" description="4Fe-4S ferredoxin-type" evidence="5">
    <location>
        <begin position="192"/>
        <end position="223"/>
    </location>
</feature>
<comment type="similarity">
    <text evidence="1">Belongs to the GMC oxidoreductase family.</text>
</comment>
<dbReference type="PANTHER" id="PTHR46056:SF12">
    <property type="entry name" value="LONG-CHAIN-ALCOHOL OXIDASE"/>
    <property type="match status" value="1"/>
</dbReference>
<reference evidence="6" key="1">
    <citation type="submission" date="2022-08" db="EMBL/GenBank/DDBJ databases">
        <authorList>
            <person name="Deng Y."/>
            <person name="Han X.-F."/>
            <person name="Zhang Y.-Q."/>
        </authorList>
    </citation>
    <scope>NUCLEOTIDE SEQUENCE</scope>
    <source>
        <strain evidence="6">CPCC 205716</strain>
    </source>
</reference>
<dbReference type="SUPFAM" id="SSF51905">
    <property type="entry name" value="FAD/NAD(P)-binding domain"/>
    <property type="match status" value="1"/>
</dbReference>
<gene>
    <name evidence="6" type="ORF">NVV95_02810</name>
</gene>
<dbReference type="InterPro" id="IPR007867">
    <property type="entry name" value="GMC_OxRtase_C"/>
</dbReference>
<evidence type="ECO:0000256" key="4">
    <source>
        <dbReference type="ARBA" id="ARBA00023002"/>
    </source>
</evidence>
<dbReference type="RefSeq" id="WP_259485010.1">
    <property type="nucleotide sequence ID" value="NZ_JANTEZ010000001.1"/>
</dbReference>
<name>A0ABT2GBD1_9MICO</name>